<dbReference type="PANTHER" id="PTHR35841:SF1">
    <property type="entry name" value="PHOSPHONATES-BINDING PERIPLASMIC PROTEIN"/>
    <property type="match status" value="1"/>
</dbReference>
<feature type="region of interest" description="Disordered" evidence="1">
    <location>
        <begin position="42"/>
        <end position="63"/>
    </location>
</feature>
<gene>
    <name evidence="2" type="ordered locus">ANT_10910</name>
</gene>
<dbReference type="InParanoid" id="E8N3W1"/>
<dbReference type="AlphaFoldDB" id="E8N3W1"/>
<dbReference type="OrthoDB" id="156967at2"/>
<dbReference type="SUPFAM" id="SSF53850">
    <property type="entry name" value="Periplasmic binding protein-like II"/>
    <property type="match status" value="1"/>
</dbReference>
<dbReference type="eggNOG" id="COG3221">
    <property type="taxonomic scope" value="Bacteria"/>
</dbReference>
<dbReference type="STRING" id="926569.ANT_10910"/>
<evidence type="ECO:0000256" key="1">
    <source>
        <dbReference type="SAM" id="MobiDB-lite"/>
    </source>
</evidence>
<dbReference type="PROSITE" id="PS51257">
    <property type="entry name" value="PROKAR_LIPOPROTEIN"/>
    <property type="match status" value="1"/>
</dbReference>
<dbReference type="PANTHER" id="PTHR35841">
    <property type="entry name" value="PHOSPHONATES-BINDING PERIPLASMIC PROTEIN"/>
    <property type="match status" value="1"/>
</dbReference>
<organism evidence="2 3">
    <name type="scientific">Anaerolinea thermophila (strain DSM 14523 / JCM 11388 / NBRC 100420 / UNI-1)</name>
    <dbReference type="NCBI Taxonomy" id="926569"/>
    <lineage>
        <taxon>Bacteria</taxon>
        <taxon>Bacillati</taxon>
        <taxon>Chloroflexota</taxon>
        <taxon>Anaerolineae</taxon>
        <taxon>Anaerolineales</taxon>
        <taxon>Anaerolineaceae</taxon>
        <taxon>Anaerolinea</taxon>
    </lineage>
</organism>
<keyword evidence="3" id="KW-1185">Reference proteome</keyword>
<feature type="compositionally biased region" description="Pro residues" evidence="1">
    <location>
        <begin position="42"/>
        <end position="54"/>
    </location>
</feature>
<accession>E8N3W1</accession>
<sequence length="355" mass="38452">MRSPVNFLGFPVGLLRTWPGVLMLAWVGIWLSGCLSATPTLAPGPIPTETPTPQPTSTATPVPLGEVENPIVFGYIDAGSVEQPPAADRVIQQIAGQTGLAIRAESFSTYRQLLEAMEKTDVHLAWMPPLTYLYASQRGIAEVGLLSNHFGVYRYGVQFLVNASSGFQLYFDPLSGQNSADAATALRQFEGKRPCYVEPTSAAGYLVPAGLLARNGIRTAEPVFTQTHSGIVRTLYVQGVCDFGATFAISGDPRTSSAVLQDLPDALERIPVVWRSDPLIPNLALVYAAGMSEEMQQTLEQALIDLVKSDEGRSNLSLFADYEIEDLRVVDDSLYDPLRETLAALGVRYAELIGK</sequence>
<evidence type="ECO:0008006" key="4">
    <source>
        <dbReference type="Google" id="ProtNLM"/>
    </source>
</evidence>
<evidence type="ECO:0000313" key="3">
    <source>
        <dbReference type="Proteomes" id="UP000008922"/>
    </source>
</evidence>
<dbReference type="HOGENOM" id="CLU_779979_0_0_0"/>
<dbReference type="EMBL" id="AP012029">
    <property type="protein sequence ID" value="BAJ63125.1"/>
    <property type="molecule type" value="Genomic_DNA"/>
</dbReference>
<dbReference type="Gene3D" id="3.40.190.10">
    <property type="entry name" value="Periplasmic binding protein-like II"/>
    <property type="match status" value="2"/>
</dbReference>
<dbReference type="Pfam" id="PF12974">
    <property type="entry name" value="Phosphonate-bd"/>
    <property type="match status" value="1"/>
</dbReference>
<dbReference type="Proteomes" id="UP000008922">
    <property type="component" value="Chromosome"/>
</dbReference>
<evidence type="ECO:0000313" key="2">
    <source>
        <dbReference type="EMBL" id="BAJ63125.1"/>
    </source>
</evidence>
<reference evidence="2 3" key="1">
    <citation type="submission" date="2010-12" db="EMBL/GenBank/DDBJ databases">
        <title>Whole genome sequence of Anaerolinea thermophila UNI-1.</title>
        <authorList>
            <person name="Narita-Yamada S."/>
            <person name="Kishi E."/>
            <person name="Watanabe Y."/>
            <person name="Takasaki K."/>
            <person name="Ankai A."/>
            <person name="Oguchi A."/>
            <person name="Fukui S."/>
            <person name="Takahashi M."/>
            <person name="Yashiro I."/>
            <person name="Hosoyama A."/>
            <person name="Sekiguchi Y."/>
            <person name="Hanada S."/>
            <person name="Fujita N."/>
        </authorList>
    </citation>
    <scope>NUCLEOTIDE SEQUENCE [LARGE SCALE GENOMIC DNA]</scope>
    <source>
        <strain evidence="3">DSM 14523 / JCM 11388 / NBRC 100420 / UNI-1</strain>
    </source>
</reference>
<dbReference type="KEGG" id="atm:ANT_10910"/>
<name>E8N3W1_ANATU</name>
<protein>
    <recommendedName>
        <fullName evidence="4">Phosphate/phosphite/phosphonate ABC transporter substrate-binding protein</fullName>
    </recommendedName>
</protein>
<proteinExistence type="predicted"/>